<keyword evidence="2" id="KW-1185">Reference proteome</keyword>
<dbReference type="OrthoDB" id="5679122at2"/>
<sequence length="94" mass="10328">MSLQRTNNVGITNVPIVESRFFGTATNVEDYLKQVGKNGYDTIVKQATHKADFVGRPPLILGGNPATGGDCWWCYSHSSYYGEVSEPIITNDES</sequence>
<dbReference type="RefSeq" id="WP_115315650.1">
    <property type="nucleotide sequence ID" value="NZ_LWIF01000001.1"/>
</dbReference>
<accession>A0A379CA14</accession>
<evidence type="ECO:0000313" key="1">
    <source>
        <dbReference type="EMBL" id="SUB59160.1"/>
    </source>
</evidence>
<name>A0A379CA14_9PAST</name>
<proteinExistence type="predicted"/>
<dbReference type="Proteomes" id="UP000255417">
    <property type="component" value="Unassembled WGS sequence"/>
</dbReference>
<organism evidence="1 2">
    <name type="scientific">Phocoenobacter uteri</name>
    <dbReference type="NCBI Taxonomy" id="146806"/>
    <lineage>
        <taxon>Bacteria</taxon>
        <taxon>Pseudomonadati</taxon>
        <taxon>Pseudomonadota</taxon>
        <taxon>Gammaproteobacteria</taxon>
        <taxon>Pasteurellales</taxon>
        <taxon>Pasteurellaceae</taxon>
        <taxon>Phocoenobacter</taxon>
    </lineage>
</organism>
<gene>
    <name evidence="1" type="ORF">NCTC12872_01135</name>
</gene>
<protein>
    <submittedName>
        <fullName evidence="1">Uncharacterized protein</fullName>
    </submittedName>
</protein>
<reference evidence="1 2" key="1">
    <citation type="submission" date="2018-06" db="EMBL/GenBank/DDBJ databases">
        <authorList>
            <consortium name="Pathogen Informatics"/>
            <person name="Doyle S."/>
        </authorList>
    </citation>
    <scope>NUCLEOTIDE SEQUENCE [LARGE SCALE GENOMIC DNA]</scope>
    <source>
        <strain evidence="1 2">NCTC12872</strain>
    </source>
</reference>
<dbReference type="EMBL" id="UGTA01000001">
    <property type="protein sequence ID" value="SUB59160.1"/>
    <property type="molecule type" value="Genomic_DNA"/>
</dbReference>
<evidence type="ECO:0000313" key="2">
    <source>
        <dbReference type="Proteomes" id="UP000255417"/>
    </source>
</evidence>
<dbReference type="AlphaFoldDB" id="A0A379CA14"/>